<evidence type="ECO:0000256" key="1">
    <source>
        <dbReference type="ARBA" id="ARBA00022527"/>
    </source>
</evidence>
<evidence type="ECO:0000259" key="7">
    <source>
        <dbReference type="PROSITE" id="PS50011"/>
    </source>
</evidence>
<gene>
    <name evidence="8" type="primary">CPK7</name>
    <name evidence="8" type="ORF">MA16_Dca006824</name>
</gene>
<accession>A0A2I0VSV7</accession>
<dbReference type="Pfam" id="PF00069">
    <property type="entry name" value="Pkinase"/>
    <property type="match status" value="1"/>
</dbReference>
<dbReference type="GO" id="GO:0004674">
    <property type="term" value="F:protein serine/threonine kinase activity"/>
    <property type="evidence" value="ECO:0007669"/>
    <property type="project" value="UniProtKB-KW"/>
</dbReference>
<keyword evidence="3" id="KW-0547">Nucleotide-binding</keyword>
<reference evidence="8 9" key="1">
    <citation type="journal article" date="2016" name="Sci. Rep.">
        <title>The Dendrobium catenatum Lindl. genome sequence provides insights into polysaccharide synthase, floral development and adaptive evolution.</title>
        <authorList>
            <person name="Zhang G.Q."/>
            <person name="Xu Q."/>
            <person name="Bian C."/>
            <person name="Tsai W.C."/>
            <person name="Yeh C.M."/>
            <person name="Liu K.W."/>
            <person name="Yoshida K."/>
            <person name="Zhang L.S."/>
            <person name="Chang S.B."/>
            <person name="Chen F."/>
            <person name="Shi Y."/>
            <person name="Su Y.Y."/>
            <person name="Zhang Y.Q."/>
            <person name="Chen L.J."/>
            <person name="Yin Y."/>
            <person name="Lin M."/>
            <person name="Huang H."/>
            <person name="Deng H."/>
            <person name="Wang Z.W."/>
            <person name="Zhu S.L."/>
            <person name="Zhao X."/>
            <person name="Deng C."/>
            <person name="Niu S.C."/>
            <person name="Huang J."/>
            <person name="Wang M."/>
            <person name="Liu G.H."/>
            <person name="Yang H.J."/>
            <person name="Xiao X.J."/>
            <person name="Hsiao Y.Y."/>
            <person name="Wu W.L."/>
            <person name="Chen Y.Y."/>
            <person name="Mitsuda N."/>
            <person name="Ohme-Takagi M."/>
            <person name="Luo Y.B."/>
            <person name="Van de Peer Y."/>
            <person name="Liu Z.J."/>
        </authorList>
    </citation>
    <scope>NUCLEOTIDE SEQUENCE [LARGE SCALE GENOMIC DNA]</scope>
    <source>
        <tissue evidence="8">The whole plant</tissue>
    </source>
</reference>
<proteinExistence type="predicted"/>
<keyword evidence="6" id="KW-1133">Transmembrane helix</keyword>
<evidence type="ECO:0000313" key="9">
    <source>
        <dbReference type="Proteomes" id="UP000233837"/>
    </source>
</evidence>
<dbReference type="GO" id="GO:0005524">
    <property type="term" value="F:ATP binding"/>
    <property type="evidence" value="ECO:0007669"/>
    <property type="project" value="UniProtKB-KW"/>
</dbReference>
<evidence type="ECO:0000256" key="3">
    <source>
        <dbReference type="ARBA" id="ARBA00022741"/>
    </source>
</evidence>
<evidence type="ECO:0000256" key="5">
    <source>
        <dbReference type="ARBA" id="ARBA00022840"/>
    </source>
</evidence>
<keyword evidence="2" id="KW-0808">Transferase</keyword>
<protein>
    <submittedName>
        <fullName evidence="8">Calcium-dependent protein kinase 7</fullName>
    </submittedName>
</protein>
<reference evidence="8 9" key="2">
    <citation type="journal article" date="2017" name="Nature">
        <title>The Apostasia genome and the evolution of orchids.</title>
        <authorList>
            <person name="Zhang G.Q."/>
            <person name="Liu K.W."/>
            <person name="Li Z."/>
            <person name="Lohaus R."/>
            <person name="Hsiao Y.Y."/>
            <person name="Niu S.C."/>
            <person name="Wang J.Y."/>
            <person name="Lin Y.C."/>
            <person name="Xu Q."/>
            <person name="Chen L.J."/>
            <person name="Yoshida K."/>
            <person name="Fujiwara S."/>
            <person name="Wang Z.W."/>
            <person name="Zhang Y.Q."/>
            <person name="Mitsuda N."/>
            <person name="Wang M."/>
            <person name="Liu G.H."/>
            <person name="Pecoraro L."/>
            <person name="Huang H.X."/>
            <person name="Xiao X.J."/>
            <person name="Lin M."/>
            <person name="Wu X.Y."/>
            <person name="Wu W.L."/>
            <person name="Chen Y.Y."/>
            <person name="Chang S.B."/>
            <person name="Sakamoto S."/>
            <person name="Ohme-Takagi M."/>
            <person name="Yagi M."/>
            <person name="Zeng S.J."/>
            <person name="Shen C.Y."/>
            <person name="Yeh C.M."/>
            <person name="Luo Y.B."/>
            <person name="Tsai W.C."/>
            <person name="Van de Peer Y."/>
            <person name="Liu Z.J."/>
        </authorList>
    </citation>
    <scope>NUCLEOTIDE SEQUENCE [LARGE SCALE GENOMIC DNA]</scope>
    <source>
        <tissue evidence="8">The whole plant</tissue>
    </source>
</reference>
<dbReference type="Proteomes" id="UP000233837">
    <property type="component" value="Unassembled WGS sequence"/>
</dbReference>
<keyword evidence="6" id="KW-0812">Transmembrane</keyword>
<dbReference type="InterPro" id="IPR050205">
    <property type="entry name" value="CDPK_Ser/Thr_kinases"/>
</dbReference>
<evidence type="ECO:0000256" key="4">
    <source>
        <dbReference type="ARBA" id="ARBA00022777"/>
    </source>
</evidence>
<dbReference type="AlphaFoldDB" id="A0A2I0VSV7"/>
<keyword evidence="9" id="KW-1185">Reference proteome</keyword>
<evidence type="ECO:0000313" key="8">
    <source>
        <dbReference type="EMBL" id="PKU66496.1"/>
    </source>
</evidence>
<dbReference type="PROSITE" id="PS50011">
    <property type="entry name" value="PROTEIN_KINASE_DOM"/>
    <property type="match status" value="1"/>
</dbReference>
<evidence type="ECO:0000256" key="6">
    <source>
        <dbReference type="SAM" id="Phobius"/>
    </source>
</evidence>
<evidence type="ECO:0000256" key="2">
    <source>
        <dbReference type="ARBA" id="ARBA00022679"/>
    </source>
</evidence>
<sequence length="55" mass="6383">MGLTGEQFTKIVGSPYYMTPEVLRRNYGQEIYVWSVGVILYIMLCGVPQFWAVYD</sequence>
<organism evidence="8 9">
    <name type="scientific">Dendrobium catenatum</name>
    <dbReference type="NCBI Taxonomy" id="906689"/>
    <lineage>
        <taxon>Eukaryota</taxon>
        <taxon>Viridiplantae</taxon>
        <taxon>Streptophyta</taxon>
        <taxon>Embryophyta</taxon>
        <taxon>Tracheophyta</taxon>
        <taxon>Spermatophyta</taxon>
        <taxon>Magnoliopsida</taxon>
        <taxon>Liliopsida</taxon>
        <taxon>Asparagales</taxon>
        <taxon>Orchidaceae</taxon>
        <taxon>Epidendroideae</taxon>
        <taxon>Malaxideae</taxon>
        <taxon>Dendrobiinae</taxon>
        <taxon>Dendrobium</taxon>
    </lineage>
</organism>
<dbReference type="EMBL" id="KZ503267">
    <property type="protein sequence ID" value="PKU66496.1"/>
    <property type="molecule type" value="Genomic_DNA"/>
</dbReference>
<dbReference type="InterPro" id="IPR011009">
    <property type="entry name" value="Kinase-like_dom_sf"/>
</dbReference>
<dbReference type="SUPFAM" id="SSF56112">
    <property type="entry name" value="Protein kinase-like (PK-like)"/>
    <property type="match status" value="1"/>
</dbReference>
<dbReference type="Gene3D" id="1.10.510.10">
    <property type="entry name" value="Transferase(Phosphotransferase) domain 1"/>
    <property type="match status" value="1"/>
</dbReference>
<keyword evidence="4 8" id="KW-0418">Kinase</keyword>
<dbReference type="InterPro" id="IPR000719">
    <property type="entry name" value="Prot_kinase_dom"/>
</dbReference>
<keyword evidence="5" id="KW-0067">ATP-binding</keyword>
<feature type="domain" description="Protein kinase" evidence="7">
    <location>
        <begin position="1"/>
        <end position="55"/>
    </location>
</feature>
<keyword evidence="6" id="KW-0472">Membrane</keyword>
<dbReference type="PANTHER" id="PTHR24349">
    <property type="entry name" value="SERINE/THREONINE-PROTEIN KINASE"/>
    <property type="match status" value="1"/>
</dbReference>
<feature type="transmembrane region" description="Helical" evidence="6">
    <location>
        <begin position="31"/>
        <end position="54"/>
    </location>
</feature>
<keyword evidence="1" id="KW-0723">Serine/threonine-protein kinase</keyword>
<name>A0A2I0VSV7_9ASPA</name>